<keyword evidence="2" id="KW-0812">Transmembrane</keyword>
<comment type="caution">
    <text evidence="7">The sequence shown here is derived from an EMBL/GenBank/DDBJ whole genome shotgun (WGS) entry which is preliminary data.</text>
</comment>
<dbReference type="GO" id="GO:0003964">
    <property type="term" value="F:RNA-directed DNA polymerase activity"/>
    <property type="evidence" value="ECO:0007669"/>
    <property type="project" value="UniProtKB-KW"/>
</dbReference>
<keyword evidence="7" id="KW-0548">Nucleotidyltransferase</keyword>
<dbReference type="PANTHER" id="PTHR21301">
    <property type="entry name" value="REVERSE TRANSCRIPTASE"/>
    <property type="match status" value="1"/>
</dbReference>
<dbReference type="EMBL" id="CACRXK020000595">
    <property type="protein sequence ID" value="CAB3983268.1"/>
    <property type="molecule type" value="Genomic_DNA"/>
</dbReference>
<dbReference type="InterPro" id="IPR046338">
    <property type="entry name" value="GAIN_dom_sf"/>
</dbReference>
<evidence type="ECO:0000259" key="6">
    <source>
        <dbReference type="PROSITE" id="PS50221"/>
    </source>
</evidence>
<dbReference type="CDD" id="cd00304">
    <property type="entry name" value="RT_like"/>
    <property type="match status" value="1"/>
</dbReference>
<keyword evidence="8" id="KW-1185">Reference proteome</keyword>
<dbReference type="Gene3D" id="2.60.220.50">
    <property type="match status" value="1"/>
</dbReference>
<evidence type="ECO:0000256" key="4">
    <source>
        <dbReference type="ARBA" id="ARBA00023136"/>
    </source>
</evidence>
<dbReference type="PANTHER" id="PTHR21301:SF11">
    <property type="entry name" value="GIY-YIG DOMAIN-CONTAINING PROTEIN"/>
    <property type="match status" value="1"/>
</dbReference>
<proteinExistence type="predicted"/>
<evidence type="ECO:0000256" key="3">
    <source>
        <dbReference type="ARBA" id="ARBA00022989"/>
    </source>
</evidence>
<evidence type="ECO:0000256" key="5">
    <source>
        <dbReference type="ARBA" id="ARBA00023157"/>
    </source>
</evidence>
<keyword evidence="3" id="KW-1133">Transmembrane helix</keyword>
<comment type="subcellular location">
    <subcellularLocation>
        <location evidence="1">Membrane</location>
    </subcellularLocation>
</comment>
<dbReference type="InterPro" id="IPR000203">
    <property type="entry name" value="GPS"/>
</dbReference>
<dbReference type="SMART" id="SM00303">
    <property type="entry name" value="GPS"/>
    <property type="match status" value="1"/>
</dbReference>
<dbReference type="Pfam" id="PF01825">
    <property type="entry name" value="GPS"/>
    <property type="match status" value="1"/>
</dbReference>
<organism evidence="7 8">
    <name type="scientific">Paramuricea clavata</name>
    <name type="common">Red gorgonian</name>
    <name type="synonym">Violescent sea-whip</name>
    <dbReference type="NCBI Taxonomy" id="317549"/>
    <lineage>
        <taxon>Eukaryota</taxon>
        <taxon>Metazoa</taxon>
        <taxon>Cnidaria</taxon>
        <taxon>Anthozoa</taxon>
        <taxon>Octocorallia</taxon>
        <taxon>Malacalcyonacea</taxon>
        <taxon>Plexauridae</taxon>
        <taxon>Paramuricea</taxon>
    </lineage>
</organism>
<keyword evidence="5" id="KW-1015">Disulfide bond</keyword>
<evidence type="ECO:0000256" key="2">
    <source>
        <dbReference type="ARBA" id="ARBA00022692"/>
    </source>
</evidence>
<reference evidence="7" key="1">
    <citation type="submission" date="2020-04" db="EMBL/GenBank/DDBJ databases">
        <authorList>
            <person name="Alioto T."/>
            <person name="Alioto T."/>
            <person name="Gomez Garrido J."/>
        </authorList>
    </citation>
    <scope>NUCLEOTIDE SEQUENCE</scope>
    <source>
        <strain evidence="7">A484AB</strain>
    </source>
</reference>
<accession>A0A6S7FUJ9</accession>
<dbReference type="AlphaFoldDB" id="A0A6S7FUJ9"/>
<feature type="non-terminal residue" evidence="7">
    <location>
        <position position="819"/>
    </location>
</feature>
<keyword evidence="7" id="KW-0808">Transferase</keyword>
<sequence length="819" mass="93548">VDDLYRENVSDEVRKKVAKEVIDDLLNVTNLDKMNKEQREKGIDPQNITIIARILQQIVYLNISDNNLNILGPASNILDIRNTKSWRNLTDNKVIRDLVITLEDYGFQYGKNLKNSSNTSLIVKDYPNVQLNLRYIKHSGNLSPEERFFKFPNASFNLSPDALLKESGAVVVILWYKTIHSLIKNTSYGDNIYAAISSKIITVNVRPEQKVKFSQPVRISWDLAELNDSKTCAYWKPRLGENRWKTDGCKRVKDKLYSNRLICECDHLTAFAAMDISRTMSVHLDNWEAGDTKETMSDSKEDSTEYLKIKSSKEYIDLFDSSKCKSIPILDHDHLRVRKDHVGAGMQGRSFVREEHSKVSQWISVEILCCRSFGRLALRVNQHIAYRKRSRNLGSVVLCSDDVALTDDLMQNFPVENILCCSSIYRCNCESTKSCRKCKKKTENVRLVSIFVADLCEAIKYNGSFYQQLHGTAMGSPVSVVVAEIVMQRLEERALSSYPNPPPFWFRYVDDTLTSVDKHQKNDFLDHLNKQNPSLQFTMEPEKDGKIAFLDCMITRDGNSLQTSVYRKPTSTSRLLDNSSYHPTSHKSATIATLVKRAHAVCSSSETLEDELQHLDKVFTINKYSKPFVNNVIEHSRKTTPTTDETERKKTIATIPYIKGTSERIARILRPFNISVAHKPTVTLRNTLTKVKDPTNTKTRIGTVYKVTCAECPATYFGETGRTLDCRIKEHKRSTEKQDVANRIAVHHMETNHRIDWEGATCMEFNGFEDERMFLESWFTKCDENSINICQQMTGECFSSEHDVSIGSLQAGKTAKKVA</sequence>
<keyword evidence="7" id="KW-0695">RNA-directed DNA polymerase</keyword>
<dbReference type="InterPro" id="IPR057244">
    <property type="entry name" value="GAIN_B"/>
</dbReference>
<evidence type="ECO:0000313" key="7">
    <source>
        <dbReference type="EMBL" id="CAB3983268.1"/>
    </source>
</evidence>
<feature type="domain" description="GAIN-B" evidence="6">
    <location>
        <begin position="117"/>
        <end position="282"/>
    </location>
</feature>
<protein>
    <submittedName>
        <fullName evidence="7">RNA-directed DNA polymerase from transposon X-element</fullName>
    </submittedName>
</protein>
<gene>
    <name evidence="7" type="ORF">PACLA_8A070747</name>
</gene>
<dbReference type="GO" id="GO:0016020">
    <property type="term" value="C:membrane"/>
    <property type="evidence" value="ECO:0007669"/>
    <property type="project" value="UniProtKB-SubCell"/>
</dbReference>
<dbReference type="InterPro" id="IPR058912">
    <property type="entry name" value="HTH_animal"/>
</dbReference>
<feature type="non-terminal residue" evidence="7">
    <location>
        <position position="1"/>
    </location>
</feature>
<dbReference type="OrthoDB" id="8963429at2759"/>
<evidence type="ECO:0000313" key="8">
    <source>
        <dbReference type="Proteomes" id="UP001152795"/>
    </source>
</evidence>
<keyword evidence="4" id="KW-0472">Membrane</keyword>
<dbReference type="PROSITE" id="PS50221">
    <property type="entry name" value="GAIN_B"/>
    <property type="match status" value="1"/>
</dbReference>
<dbReference type="Proteomes" id="UP001152795">
    <property type="component" value="Unassembled WGS sequence"/>
</dbReference>
<evidence type="ECO:0000256" key="1">
    <source>
        <dbReference type="ARBA" id="ARBA00004370"/>
    </source>
</evidence>
<name>A0A6S7FUJ9_PARCT</name>
<dbReference type="Pfam" id="PF26215">
    <property type="entry name" value="HTH_animal"/>
    <property type="match status" value="1"/>
</dbReference>